<proteinExistence type="predicted"/>
<dbReference type="PANTHER" id="PTHR33373:SF13">
    <property type="entry name" value="DUF4050 DOMAIN-CONTAINING PROTEIN"/>
    <property type="match status" value="1"/>
</dbReference>
<dbReference type="AlphaFoldDB" id="A0AAD8ISS9"/>
<dbReference type="EMBL" id="JAUIZM010000004">
    <property type="protein sequence ID" value="KAK1389410.1"/>
    <property type="molecule type" value="Genomic_DNA"/>
</dbReference>
<reference evidence="2" key="1">
    <citation type="submission" date="2023-02" db="EMBL/GenBank/DDBJ databases">
        <title>Genome of toxic invasive species Heracleum sosnowskyi carries increased number of genes despite the absence of recent whole-genome duplications.</title>
        <authorList>
            <person name="Schelkunov M."/>
            <person name="Shtratnikova V."/>
            <person name="Makarenko M."/>
            <person name="Klepikova A."/>
            <person name="Omelchenko D."/>
            <person name="Novikova G."/>
            <person name="Obukhova E."/>
            <person name="Bogdanov V."/>
            <person name="Penin A."/>
            <person name="Logacheva M."/>
        </authorList>
    </citation>
    <scope>NUCLEOTIDE SEQUENCE</scope>
    <source>
        <strain evidence="2">Hsosn_3</strain>
        <tissue evidence="2">Leaf</tissue>
    </source>
</reference>
<comment type="caution">
    <text evidence="2">The sequence shown here is derived from an EMBL/GenBank/DDBJ whole genome shotgun (WGS) entry which is preliminary data.</text>
</comment>
<dbReference type="InterPro" id="IPR025124">
    <property type="entry name" value="Gag1-like_clamp"/>
</dbReference>
<feature type="domain" description="Gag1-like clamp" evidence="1">
    <location>
        <begin position="69"/>
        <end position="124"/>
    </location>
</feature>
<dbReference type="Proteomes" id="UP001237642">
    <property type="component" value="Unassembled WGS sequence"/>
</dbReference>
<evidence type="ECO:0000313" key="2">
    <source>
        <dbReference type="EMBL" id="KAK1389410.1"/>
    </source>
</evidence>
<name>A0AAD8ISS9_9APIA</name>
<evidence type="ECO:0000259" key="1">
    <source>
        <dbReference type="Pfam" id="PF13259"/>
    </source>
</evidence>
<feature type="domain" description="Gag1-like clamp" evidence="1">
    <location>
        <begin position="128"/>
        <end position="168"/>
    </location>
</feature>
<sequence>MICHGSLTDWINHFFDYMGTCFGCCNNTKSITNADEPSKDQAIEGHTVKKTGISDDFWSTSTYDPENSALQSQRSVSSISFSNKSLTGSTSNQSEFVNHGYLRWKQMRLQWTETTSLENQPKKRDPVLSWNATYESLLGTNKRFNKPIPLSEMVGFLVERWEQEGLYD</sequence>
<protein>
    <submittedName>
        <fullName evidence="2">Germin-like protein subfamily 1 member 15</fullName>
    </submittedName>
</protein>
<dbReference type="PANTHER" id="PTHR33373">
    <property type="entry name" value="OS07G0479600 PROTEIN"/>
    <property type="match status" value="1"/>
</dbReference>
<organism evidence="2 3">
    <name type="scientific">Heracleum sosnowskyi</name>
    <dbReference type="NCBI Taxonomy" id="360622"/>
    <lineage>
        <taxon>Eukaryota</taxon>
        <taxon>Viridiplantae</taxon>
        <taxon>Streptophyta</taxon>
        <taxon>Embryophyta</taxon>
        <taxon>Tracheophyta</taxon>
        <taxon>Spermatophyta</taxon>
        <taxon>Magnoliopsida</taxon>
        <taxon>eudicotyledons</taxon>
        <taxon>Gunneridae</taxon>
        <taxon>Pentapetalae</taxon>
        <taxon>asterids</taxon>
        <taxon>campanulids</taxon>
        <taxon>Apiales</taxon>
        <taxon>Apiaceae</taxon>
        <taxon>Apioideae</taxon>
        <taxon>apioid superclade</taxon>
        <taxon>Tordylieae</taxon>
        <taxon>Tordyliinae</taxon>
        <taxon>Heracleum</taxon>
    </lineage>
</organism>
<dbReference type="Pfam" id="PF13259">
    <property type="entry name" value="clamp_Gag1-like"/>
    <property type="match status" value="2"/>
</dbReference>
<evidence type="ECO:0000313" key="3">
    <source>
        <dbReference type="Proteomes" id="UP001237642"/>
    </source>
</evidence>
<accession>A0AAD8ISS9</accession>
<keyword evidence="3" id="KW-1185">Reference proteome</keyword>
<reference evidence="2" key="2">
    <citation type="submission" date="2023-05" db="EMBL/GenBank/DDBJ databases">
        <authorList>
            <person name="Schelkunov M.I."/>
        </authorList>
    </citation>
    <scope>NUCLEOTIDE SEQUENCE</scope>
    <source>
        <strain evidence="2">Hsosn_3</strain>
        <tissue evidence="2">Leaf</tissue>
    </source>
</reference>
<gene>
    <name evidence="2" type="ORF">POM88_017588</name>
</gene>